<proteinExistence type="predicted"/>
<keyword evidence="2" id="KW-1185">Reference proteome</keyword>
<dbReference type="RefSeq" id="WP_404748921.1">
    <property type="nucleotide sequence ID" value="NZ_JBJDQH010000030.1"/>
</dbReference>
<accession>A0ABW8M8C9</accession>
<reference evidence="1 2" key="1">
    <citation type="submission" date="2024-11" db="EMBL/GenBank/DDBJ databases">
        <title>The Natural Products Discovery Center: Release of the First 8490 Sequenced Strains for Exploring Actinobacteria Biosynthetic Diversity.</title>
        <authorList>
            <person name="Kalkreuter E."/>
            <person name="Kautsar S.A."/>
            <person name="Yang D."/>
            <person name="Bader C.D."/>
            <person name="Teijaro C.N."/>
            <person name="Fluegel L."/>
            <person name="Davis C.M."/>
            <person name="Simpson J.R."/>
            <person name="Lauterbach L."/>
            <person name="Steele A.D."/>
            <person name="Gui C."/>
            <person name="Meng S."/>
            <person name="Li G."/>
            <person name="Viehrig K."/>
            <person name="Ye F."/>
            <person name="Su P."/>
            <person name="Kiefer A.F."/>
            <person name="Nichols A."/>
            <person name="Cepeda A.J."/>
            <person name="Yan W."/>
            <person name="Fan B."/>
            <person name="Jiang Y."/>
            <person name="Adhikari A."/>
            <person name="Zheng C.-J."/>
            <person name="Schuster L."/>
            <person name="Cowan T.M."/>
            <person name="Smanski M.J."/>
            <person name="Chevrette M.G."/>
            <person name="De Carvalho L.P.S."/>
            <person name="Shen B."/>
        </authorList>
    </citation>
    <scope>NUCLEOTIDE SEQUENCE [LARGE SCALE GENOMIC DNA]</scope>
    <source>
        <strain evidence="1 2">NPDC020863</strain>
    </source>
</reference>
<name>A0ABW8M8C9_9ACTN</name>
<gene>
    <name evidence="1" type="ORF">ACI2L5_48725</name>
</gene>
<protein>
    <submittedName>
        <fullName evidence="1">Uncharacterized protein</fullName>
    </submittedName>
</protein>
<evidence type="ECO:0000313" key="1">
    <source>
        <dbReference type="EMBL" id="MFK4272711.1"/>
    </source>
</evidence>
<evidence type="ECO:0000313" key="2">
    <source>
        <dbReference type="Proteomes" id="UP001620295"/>
    </source>
</evidence>
<organism evidence="1 2">
    <name type="scientific">Streptomyces milbemycinicus</name>
    <dbReference type="NCBI Taxonomy" id="476552"/>
    <lineage>
        <taxon>Bacteria</taxon>
        <taxon>Bacillati</taxon>
        <taxon>Actinomycetota</taxon>
        <taxon>Actinomycetes</taxon>
        <taxon>Kitasatosporales</taxon>
        <taxon>Streptomycetaceae</taxon>
        <taxon>Streptomyces</taxon>
    </lineage>
</organism>
<comment type="caution">
    <text evidence="1">The sequence shown here is derived from an EMBL/GenBank/DDBJ whole genome shotgun (WGS) entry which is preliminary data.</text>
</comment>
<sequence>MEHGWFSEYYGGAELLEDVPGVLDGSPKNGHYPFNPEQRNIGHTQGWVAFNTAWNESLAWQAADQTELKVSTRGRVPARVVQVDTQVRIDLAAPLNLDADTLGQGTVDVRVGDRVTKQVTVTQTEKNSMTKAEGARAADDLLERPGERPEALLFANNDDTFTVDTAHFTPRNTRDG</sequence>
<dbReference type="Proteomes" id="UP001620295">
    <property type="component" value="Unassembled WGS sequence"/>
</dbReference>
<dbReference type="EMBL" id="JBJDQH010000030">
    <property type="protein sequence ID" value="MFK4272711.1"/>
    <property type="molecule type" value="Genomic_DNA"/>
</dbReference>